<proteinExistence type="predicted"/>
<reference evidence="2 3" key="1">
    <citation type="journal article" date="2015" name="Genome Announc.">
        <title>Draft Genome Sequence and Gene Annotation of the Entomopathogenic Fungus Verticillium hemipterigenum.</title>
        <authorList>
            <person name="Horn F."/>
            <person name="Habel A."/>
            <person name="Scharf D.H."/>
            <person name="Dworschak J."/>
            <person name="Brakhage A.A."/>
            <person name="Guthke R."/>
            <person name="Hertweck C."/>
            <person name="Linde J."/>
        </authorList>
    </citation>
    <scope>NUCLEOTIDE SEQUENCE [LARGE SCALE GENOMIC DNA]</scope>
</reference>
<dbReference type="InterPro" id="IPR015422">
    <property type="entry name" value="PyrdxlP-dep_Trfase_small"/>
</dbReference>
<dbReference type="EMBL" id="CDHN01000002">
    <property type="protein sequence ID" value="CEJ85757.1"/>
    <property type="molecule type" value="Genomic_DNA"/>
</dbReference>
<dbReference type="SUPFAM" id="SSF53383">
    <property type="entry name" value="PLP-dependent transferases"/>
    <property type="match status" value="1"/>
</dbReference>
<dbReference type="Proteomes" id="UP000039046">
    <property type="component" value="Unassembled WGS sequence"/>
</dbReference>
<name>A0A0A1STU8_9HYPO</name>
<dbReference type="AlphaFoldDB" id="A0A0A1STU8"/>
<evidence type="ECO:0000313" key="2">
    <source>
        <dbReference type="EMBL" id="CEJ85757.1"/>
    </source>
</evidence>
<dbReference type="PANTHER" id="PTHR43586">
    <property type="entry name" value="CYSTEINE DESULFURASE"/>
    <property type="match status" value="1"/>
</dbReference>
<gene>
    <name evidence="2" type="ORF">VHEMI03906</name>
</gene>
<organism evidence="2 3">
    <name type="scientific">[Torrubiella] hemipterigena</name>
    <dbReference type="NCBI Taxonomy" id="1531966"/>
    <lineage>
        <taxon>Eukaryota</taxon>
        <taxon>Fungi</taxon>
        <taxon>Dikarya</taxon>
        <taxon>Ascomycota</taxon>
        <taxon>Pezizomycotina</taxon>
        <taxon>Sordariomycetes</taxon>
        <taxon>Hypocreomycetidae</taxon>
        <taxon>Hypocreales</taxon>
        <taxon>Clavicipitaceae</taxon>
        <taxon>Clavicipitaceae incertae sedis</taxon>
        <taxon>'Torrubiella' clade</taxon>
    </lineage>
</organism>
<dbReference type="OrthoDB" id="420046at2759"/>
<dbReference type="HOGENOM" id="CLU_003433_2_2_1"/>
<evidence type="ECO:0000259" key="1">
    <source>
        <dbReference type="Pfam" id="PF00266"/>
    </source>
</evidence>
<protein>
    <recommendedName>
        <fullName evidence="1">Aminotransferase class V domain-containing protein</fullName>
    </recommendedName>
</protein>
<dbReference type="Gene3D" id="3.90.1150.10">
    <property type="entry name" value="Aspartate Aminotransferase, domain 1"/>
    <property type="match status" value="1"/>
</dbReference>
<feature type="domain" description="Aminotransferase class V" evidence="1">
    <location>
        <begin position="20"/>
        <end position="384"/>
    </location>
</feature>
<keyword evidence="3" id="KW-1185">Reference proteome</keyword>
<dbReference type="InterPro" id="IPR015424">
    <property type="entry name" value="PyrdxlP-dep_Trfase"/>
</dbReference>
<dbReference type="InterPro" id="IPR015421">
    <property type="entry name" value="PyrdxlP-dep_Trfase_major"/>
</dbReference>
<sequence>MAFPIDYVRKSFPALQQDQVFFDNAGGSQTLGQSIEDIRRYLMDTNVQLGASYNVGTKATDRYQIAFEASARYVNANVDEIAYGASTTQLFRNLSWTLQFSEGDEIVISALDHESNIAPWVDLAQRQKLVIKWWEPSGNDPALKPDNLLPLLSSKTKLVTLTHASNVLGTITDVRSISELAHQYGALVCVDGVALAPHRPIDMKLLGVDFYCFSWYKVYGPHVSMLYASWSAQLKMKSLGHFFNPHVSLADKLGLAAASYELIQAVPSVVEYLTSNTNINWDGIIDHEAKLQTKLLEYLAQRPDVTIYGSKTGDSQVRLPIVSFTIRGWSSKKFVEATEKLGNYGIRWGAFYSNRLVRGPLQLGSEGVIRVSMVHYNTEEEIQGLIGVMDKLLTSAESVPGST</sequence>
<dbReference type="InterPro" id="IPR000192">
    <property type="entry name" value="Aminotrans_V_dom"/>
</dbReference>
<dbReference type="STRING" id="1531966.A0A0A1STU8"/>
<evidence type="ECO:0000313" key="3">
    <source>
        <dbReference type="Proteomes" id="UP000039046"/>
    </source>
</evidence>
<dbReference type="Pfam" id="PF00266">
    <property type="entry name" value="Aminotran_5"/>
    <property type="match status" value="1"/>
</dbReference>
<dbReference type="Gene3D" id="3.40.640.10">
    <property type="entry name" value="Type I PLP-dependent aspartate aminotransferase-like (Major domain)"/>
    <property type="match status" value="1"/>
</dbReference>
<dbReference type="PANTHER" id="PTHR43586:SF21">
    <property type="entry name" value="PYRIDOXAL PHOSPHATE (PLP)-DEPENDENT ASPARTATE AMINOTRANSFERASE SUPERFAMILY"/>
    <property type="match status" value="1"/>
</dbReference>
<accession>A0A0A1STU8</accession>